<dbReference type="GO" id="GO:0019843">
    <property type="term" value="F:rRNA binding"/>
    <property type="evidence" value="ECO:0007669"/>
    <property type="project" value="UniProtKB-UniRule"/>
</dbReference>
<dbReference type="GO" id="GO:0000463">
    <property type="term" value="P:maturation of LSU-rRNA from tricistronic rRNA transcript (SSU-rRNA, 5.8S rRNA, LSU-rRNA)"/>
    <property type="evidence" value="ECO:0007669"/>
    <property type="project" value="TreeGrafter"/>
</dbReference>
<dbReference type="GO" id="GO:0005730">
    <property type="term" value="C:nucleolus"/>
    <property type="evidence" value="ECO:0007669"/>
    <property type="project" value="UniProtKB-SubCell"/>
</dbReference>
<dbReference type="GO" id="GO:0000027">
    <property type="term" value="P:ribosomal large subunit assembly"/>
    <property type="evidence" value="ECO:0007669"/>
    <property type="project" value="InterPro"/>
</dbReference>
<protein>
    <recommendedName>
        <fullName evidence="4">Ribosome production factor 2 homolog</fullName>
    </recommendedName>
    <alternativeName>
        <fullName evidence="4">Ribosome biogenesis protein RPF2 homolog</fullName>
    </alternativeName>
</protein>
<dbReference type="AlphaFoldDB" id="A0AA38GBM6"/>
<reference evidence="7 8" key="1">
    <citation type="journal article" date="2021" name="Nat. Plants">
        <title>The Taxus genome provides insights into paclitaxel biosynthesis.</title>
        <authorList>
            <person name="Xiong X."/>
            <person name="Gou J."/>
            <person name="Liao Q."/>
            <person name="Li Y."/>
            <person name="Zhou Q."/>
            <person name="Bi G."/>
            <person name="Li C."/>
            <person name="Du R."/>
            <person name="Wang X."/>
            <person name="Sun T."/>
            <person name="Guo L."/>
            <person name="Liang H."/>
            <person name="Lu P."/>
            <person name="Wu Y."/>
            <person name="Zhang Z."/>
            <person name="Ro D.K."/>
            <person name="Shang Y."/>
            <person name="Huang S."/>
            <person name="Yan J."/>
        </authorList>
    </citation>
    <scope>NUCLEOTIDE SEQUENCE [LARGE SCALE GENOMIC DNA]</scope>
    <source>
        <strain evidence="7">Ta-2019</strain>
    </source>
</reference>
<accession>A0AA38GBM6</accession>
<evidence type="ECO:0000313" key="7">
    <source>
        <dbReference type="EMBL" id="KAH9318913.1"/>
    </source>
</evidence>
<comment type="subcellular location">
    <subcellularLocation>
        <location evidence="1 4">Nucleus</location>
        <location evidence="1 4">Nucleolus</location>
    </subcellularLocation>
</comment>
<evidence type="ECO:0000256" key="5">
    <source>
        <dbReference type="SAM" id="MobiDB-lite"/>
    </source>
</evidence>
<dbReference type="OMA" id="VGLKPMF"/>
<evidence type="ECO:0000256" key="2">
    <source>
        <dbReference type="ARBA" id="ARBA00010782"/>
    </source>
</evidence>
<comment type="caution">
    <text evidence="7">The sequence shown here is derived from an EMBL/GenBank/DDBJ whole genome shotgun (WGS) entry which is preliminary data.</text>
</comment>
<dbReference type="Proteomes" id="UP000824469">
    <property type="component" value="Unassembled WGS sequence"/>
</dbReference>
<dbReference type="InterPro" id="IPR007109">
    <property type="entry name" value="Brix"/>
</dbReference>
<keyword evidence="8" id="KW-1185">Reference proteome</keyword>
<evidence type="ECO:0000256" key="3">
    <source>
        <dbReference type="ARBA" id="ARBA00023242"/>
    </source>
</evidence>
<dbReference type="PROSITE" id="PS50833">
    <property type="entry name" value="BRIX"/>
    <property type="match status" value="1"/>
</dbReference>
<name>A0AA38GBM6_TAXCH</name>
<evidence type="ECO:0000313" key="8">
    <source>
        <dbReference type="Proteomes" id="UP000824469"/>
    </source>
</evidence>
<dbReference type="InterPro" id="IPR039770">
    <property type="entry name" value="Rpf2"/>
</dbReference>
<dbReference type="Pfam" id="PF04427">
    <property type="entry name" value="Brix"/>
    <property type="match status" value="1"/>
</dbReference>
<sequence length="327" mass="36459">MLKAVKPKTNQARRALEKRAPKLVENVKKMLILHGTKTSNVLNTVLTDIFHLKRAGGNAIKYTKKNGDIRPFESGGESALEFLSQKTDCSLFVFGSHSKKRPNNLVLGRMYDHHVYDLIEVGIENFSSMVSFGHGKKLAPQVGSKPLFAFIGEGFETNEQLKHLKEVLLDMFRGEVVERINLTGLDCVFVCTALGDNKVHFMHCAIRLKKSGTIVPRIELVEIGPSMVLVHRRHRLPNDDLRKEAMKSSILKPKKKVKNVGSDLLAGKVGKIYVPKQEVGDMALAKMKGLKRERREAAAARAGSKIEPQKENEKVNTATSNKKQKTG</sequence>
<organism evidence="7 8">
    <name type="scientific">Taxus chinensis</name>
    <name type="common">Chinese yew</name>
    <name type="synonym">Taxus wallichiana var. chinensis</name>
    <dbReference type="NCBI Taxonomy" id="29808"/>
    <lineage>
        <taxon>Eukaryota</taxon>
        <taxon>Viridiplantae</taxon>
        <taxon>Streptophyta</taxon>
        <taxon>Embryophyta</taxon>
        <taxon>Tracheophyta</taxon>
        <taxon>Spermatophyta</taxon>
        <taxon>Pinopsida</taxon>
        <taxon>Pinidae</taxon>
        <taxon>Conifers II</taxon>
        <taxon>Cupressales</taxon>
        <taxon>Taxaceae</taxon>
        <taxon>Taxus</taxon>
    </lineage>
</organism>
<dbReference type="EMBL" id="JAHRHJ020000004">
    <property type="protein sequence ID" value="KAH9318913.1"/>
    <property type="molecule type" value="Genomic_DNA"/>
</dbReference>
<dbReference type="PANTHER" id="PTHR12728:SF0">
    <property type="entry name" value="RIBOSOME PRODUCTION FACTOR 2 HOMOLOG"/>
    <property type="match status" value="1"/>
</dbReference>
<proteinExistence type="inferred from homology"/>
<feature type="domain" description="Brix" evidence="6">
    <location>
        <begin position="28"/>
        <end position="240"/>
    </location>
</feature>
<gene>
    <name evidence="7" type="ORF">KI387_020682</name>
</gene>
<feature type="region of interest" description="Disordered" evidence="5">
    <location>
        <begin position="291"/>
        <end position="327"/>
    </location>
</feature>
<evidence type="ECO:0000256" key="1">
    <source>
        <dbReference type="ARBA" id="ARBA00004604"/>
    </source>
</evidence>
<comment type="similarity">
    <text evidence="2 4">Belongs to the RPF2 family.</text>
</comment>
<dbReference type="PANTHER" id="PTHR12728">
    <property type="entry name" value="BRIX DOMAIN CONTAINING PROTEIN"/>
    <property type="match status" value="1"/>
</dbReference>
<dbReference type="SMART" id="SM00879">
    <property type="entry name" value="Brix"/>
    <property type="match status" value="1"/>
</dbReference>
<keyword evidence="3 4" id="KW-0539">Nucleus</keyword>
<evidence type="ECO:0000256" key="4">
    <source>
        <dbReference type="RuleBase" id="RU367086"/>
    </source>
</evidence>
<evidence type="ECO:0000259" key="6">
    <source>
        <dbReference type="PROSITE" id="PS50833"/>
    </source>
</evidence>